<keyword evidence="2" id="KW-1185">Reference proteome</keyword>
<dbReference type="AlphaFoldDB" id="A0AAN4W1Z5"/>
<comment type="caution">
    <text evidence="1">The sequence shown here is derived from an EMBL/GenBank/DDBJ whole genome shotgun (WGS) entry which is preliminary data.</text>
</comment>
<name>A0AAN4W1Z5_9BACT</name>
<accession>A0AAN4W1Z5</accession>
<organism evidence="1 2">
    <name type="scientific">Persicobacter diffluens</name>
    <dbReference type="NCBI Taxonomy" id="981"/>
    <lineage>
        <taxon>Bacteria</taxon>
        <taxon>Pseudomonadati</taxon>
        <taxon>Bacteroidota</taxon>
        <taxon>Cytophagia</taxon>
        <taxon>Cytophagales</taxon>
        <taxon>Persicobacteraceae</taxon>
        <taxon>Persicobacter</taxon>
    </lineage>
</organism>
<evidence type="ECO:0000313" key="2">
    <source>
        <dbReference type="Proteomes" id="UP001310022"/>
    </source>
</evidence>
<proteinExistence type="predicted"/>
<dbReference type="EMBL" id="BQKE01000003">
    <property type="protein sequence ID" value="GJM63607.1"/>
    <property type="molecule type" value="Genomic_DNA"/>
</dbReference>
<sequence length="107" mass="12204">MVKGAYMPVDCHFYDQLTDLSVMRQPVKINYFVAEEKLEDVEAPIRDIIKEGKSEIALVGDHRIRLDQIVTLNGRPGPAYGIYESYSDACMSCNLGYDHQGNPKHWK</sequence>
<gene>
    <name evidence="1" type="ORF">PEDI_41590</name>
</gene>
<dbReference type="Proteomes" id="UP001310022">
    <property type="component" value="Unassembled WGS sequence"/>
</dbReference>
<dbReference type="SUPFAM" id="SSF101744">
    <property type="entry name" value="Rof/RNase P subunit-like"/>
    <property type="match status" value="1"/>
</dbReference>
<evidence type="ECO:0000313" key="1">
    <source>
        <dbReference type="EMBL" id="GJM63607.1"/>
    </source>
</evidence>
<dbReference type="InterPro" id="IPR023534">
    <property type="entry name" value="Rof/RNase_P-like"/>
</dbReference>
<protein>
    <submittedName>
        <fullName evidence="1">Uncharacterized protein</fullName>
    </submittedName>
</protein>
<dbReference type="RefSeq" id="WP_338238753.1">
    <property type="nucleotide sequence ID" value="NZ_BQKE01000003.1"/>
</dbReference>
<reference evidence="1 2" key="1">
    <citation type="submission" date="2021-12" db="EMBL/GenBank/DDBJ databases">
        <title>Genome sequencing of bacteria with rrn-lacking chromosome and rrn-plasmid.</title>
        <authorList>
            <person name="Anda M."/>
            <person name="Iwasaki W."/>
        </authorList>
    </citation>
    <scope>NUCLEOTIDE SEQUENCE [LARGE SCALE GENOMIC DNA]</scope>
    <source>
        <strain evidence="1 2">NBRC 15940</strain>
    </source>
</reference>